<proteinExistence type="predicted"/>
<dbReference type="WBParaSite" id="HPBE_0002736901-mRNA-1">
    <property type="protein sequence ID" value="HPBE_0002736901-mRNA-1"/>
    <property type="gene ID" value="HPBE_0002736901"/>
</dbReference>
<keyword evidence="1" id="KW-1185">Reference proteome</keyword>
<reference evidence="2" key="1">
    <citation type="submission" date="2019-09" db="UniProtKB">
        <authorList>
            <consortium name="WormBaseParasite"/>
        </authorList>
    </citation>
    <scope>IDENTIFICATION</scope>
</reference>
<organism evidence="1 2">
    <name type="scientific">Heligmosomoides polygyrus</name>
    <name type="common">Parasitic roundworm</name>
    <dbReference type="NCBI Taxonomy" id="6339"/>
    <lineage>
        <taxon>Eukaryota</taxon>
        <taxon>Metazoa</taxon>
        <taxon>Ecdysozoa</taxon>
        <taxon>Nematoda</taxon>
        <taxon>Chromadorea</taxon>
        <taxon>Rhabditida</taxon>
        <taxon>Rhabditina</taxon>
        <taxon>Rhabditomorpha</taxon>
        <taxon>Strongyloidea</taxon>
        <taxon>Heligmosomidae</taxon>
        <taxon>Heligmosomoides</taxon>
    </lineage>
</organism>
<dbReference type="Proteomes" id="UP000050761">
    <property type="component" value="Unassembled WGS sequence"/>
</dbReference>
<dbReference type="AlphaFoldDB" id="A0A183GXE9"/>
<evidence type="ECO:0000313" key="2">
    <source>
        <dbReference type="WBParaSite" id="HPBE_0002736901-mRNA-1"/>
    </source>
</evidence>
<accession>A0A183GXE9</accession>
<sequence length="42" mass="4894">LFHIYAYDPKVHMAEVERIIEASELDKNFTVSTERGLKDLTL</sequence>
<protein>
    <submittedName>
        <fullName evidence="2">Glyceraldehyde-3-phosphate dehydrogenase</fullName>
    </submittedName>
</protein>
<evidence type="ECO:0000313" key="1">
    <source>
        <dbReference type="Proteomes" id="UP000050761"/>
    </source>
</evidence>
<name>A0A183GXE9_HELPZ</name>